<evidence type="ECO:0008006" key="4">
    <source>
        <dbReference type="Google" id="ProtNLM"/>
    </source>
</evidence>
<protein>
    <recommendedName>
        <fullName evidence="4">IST1 homolog</fullName>
    </recommendedName>
</protein>
<dbReference type="GO" id="GO:0015031">
    <property type="term" value="P:protein transport"/>
    <property type="evidence" value="ECO:0007669"/>
    <property type="project" value="InterPro"/>
</dbReference>
<reference evidence="3" key="1">
    <citation type="submission" date="2021-01" db="EMBL/GenBank/DDBJ databases">
        <authorList>
            <person name="Corre E."/>
            <person name="Pelletier E."/>
            <person name="Niang G."/>
            <person name="Scheremetjew M."/>
            <person name="Finn R."/>
            <person name="Kale V."/>
            <person name="Holt S."/>
            <person name="Cochrane G."/>
            <person name="Meng A."/>
            <person name="Brown T."/>
            <person name="Cohen L."/>
        </authorList>
    </citation>
    <scope>NUCLEOTIDE SEQUENCE</scope>
    <source>
        <strain evidence="3">CCMP2078</strain>
    </source>
</reference>
<organism evidence="3">
    <name type="scientific">Pinguiococcus pyrenoidosus</name>
    <dbReference type="NCBI Taxonomy" id="172671"/>
    <lineage>
        <taxon>Eukaryota</taxon>
        <taxon>Sar</taxon>
        <taxon>Stramenopiles</taxon>
        <taxon>Ochrophyta</taxon>
        <taxon>Pinguiophyceae</taxon>
        <taxon>Pinguiochrysidales</taxon>
        <taxon>Pinguiochrysidaceae</taxon>
        <taxon>Pinguiococcus</taxon>
    </lineage>
</organism>
<evidence type="ECO:0000256" key="2">
    <source>
        <dbReference type="SAM" id="MobiDB-lite"/>
    </source>
</evidence>
<dbReference type="Gene3D" id="1.20.1260.60">
    <property type="entry name" value="Vacuolar protein sorting-associated protein Ist1"/>
    <property type="match status" value="1"/>
</dbReference>
<feature type="compositionally biased region" description="Gly residues" evidence="2">
    <location>
        <begin position="221"/>
        <end position="234"/>
    </location>
</feature>
<feature type="region of interest" description="Disordered" evidence="2">
    <location>
        <begin position="181"/>
        <end position="235"/>
    </location>
</feature>
<name>A0A7R9U146_9STRA</name>
<sequence length="249" mass="26884">MLCELLVERMRLISARPECPEDLREAVCTLCWAADQAEIAELEDIRNQFRKKYGSAFVQDAVDNVNDCVNERVREKLSVNPPKAFVVEGYLREIAKEYGIDWEPAEELTLEELTNEDAPVPTGRSVSQNRHIAEMDALRAAAEADRGPGFGPAPPPPAVTAKGSAVPNIPKFVVVDTGEPEEKAADAEMPPTAPPETSDMPEEVEEKQDGNDDDKNDKDGGSAGGAAGASGGGAMDYESLAARFNALKR</sequence>
<dbReference type="Pfam" id="PF03398">
    <property type="entry name" value="Ist1"/>
    <property type="match status" value="1"/>
</dbReference>
<comment type="similarity">
    <text evidence="1">Belongs to the IST1 family.</text>
</comment>
<dbReference type="InterPro" id="IPR042277">
    <property type="entry name" value="IST1-like"/>
</dbReference>
<feature type="compositionally biased region" description="Basic and acidic residues" evidence="2">
    <location>
        <begin position="207"/>
        <end position="220"/>
    </location>
</feature>
<evidence type="ECO:0000256" key="1">
    <source>
        <dbReference type="ARBA" id="ARBA00005536"/>
    </source>
</evidence>
<dbReference type="AlphaFoldDB" id="A0A7R9U146"/>
<gene>
    <name evidence="3" type="ORF">PPYR1160_LOCUS583</name>
</gene>
<proteinExistence type="inferred from homology"/>
<evidence type="ECO:0000313" key="3">
    <source>
        <dbReference type="EMBL" id="CAD8251092.1"/>
    </source>
</evidence>
<accession>A0A7R9U146</accession>
<dbReference type="InterPro" id="IPR005061">
    <property type="entry name" value="Ist1"/>
</dbReference>
<dbReference type="PANTHER" id="PTHR12161:SF5">
    <property type="entry name" value="IST1 HOMOLOG"/>
    <property type="match status" value="1"/>
</dbReference>
<dbReference type="PANTHER" id="PTHR12161">
    <property type="entry name" value="IST1 FAMILY MEMBER"/>
    <property type="match status" value="1"/>
</dbReference>
<dbReference type="EMBL" id="HBEA01000783">
    <property type="protein sequence ID" value="CAD8251092.1"/>
    <property type="molecule type" value="Transcribed_RNA"/>
</dbReference>
<feature type="region of interest" description="Disordered" evidence="2">
    <location>
        <begin position="143"/>
        <end position="164"/>
    </location>
</feature>